<dbReference type="CDD" id="cd02440">
    <property type="entry name" value="AdoMet_MTases"/>
    <property type="match status" value="1"/>
</dbReference>
<dbReference type="Gene3D" id="3.40.50.150">
    <property type="entry name" value="Vaccinia Virus protein VP39"/>
    <property type="match status" value="1"/>
</dbReference>
<dbReference type="Pfam" id="PF08241">
    <property type="entry name" value="Methyltransf_11"/>
    <property type="match status" value="1"/>
</dbReference>
<evidence type="ECO:0000256" key="1">
    <source>
        <dbReference type="ARBA" id="ARBA00022679"/>
    </source>
</evidence>
<protein>
    <submittedName>
        <fullName evidence="3">ChiG</fullName>
        <ecNumber evidence="3">2.1.1.-</ecNumber>
    </submittedName>
</protein>
<dbReference type="InterPro" id="IPR029063">
    <property type="entry name" value="SAM-dependent_MTases_sf"/>
</dbReference>
<dbReference type="PANTHER" id="PTHR44068:SF11">
    <property type="entry name" value="GERANYL DIPHOSPHATE 2-C-METHYLTRANSFERASE"/>
    <property type="match status" value="1"/>
</dbReference>
<dbReference type="EC" id="2.1.1.-" evidence="3"/>
<keyword evidence="3" id="KW-0489">Methyltransferase</keyword>
<organism evidence="3 4">
    <name type="scientific">Planktothrix agardhii (strain NIVA-CYA 126/8)</name>
    <dbReference type="NCBI Taxonomy" id="388467"/>
    <lineage>
        <taxon>Bacteria</taxon>
        <taxon>Bacillati</taxon>
        <taxon>Cyanobacteriota</taxon>
        <taxon>Cyanophyceae</taxon>
        <taxon>Oscillatoriophycideae</taxon>
        <taxon>Oscillatoriales</taxon>
        <taxon>Microcoleaceae</taxon>
        <taxon>Planktothrix</taxon>
    </lineage>
</organism>
<sequence length="283" mass="32703">MAKSLTDKSIKDQNWRLKMDKNEWISKFDSLILNPSTREIYGQNEFFNVGYWQSDTQNQEESCFNLMEKLLEFIPEKQGNILDVGSGLGATTSYLLNYYSSAAIVGINISPTQIERSILNAPDCKFLLMDAVNIEFEDNFFDNIICVESAFYFNTREKFLKEAWRVLKPGGNLVLSDMSFATTEYLGDWTVPQANTVKDIAEYQNIYQQLGFQQLQFVEATEECWFRHFRHLKSWLGEEFQSEKMDEETYNANVNAIDNLLSSSAITYLLVAAKKSFRVSQVK</sequence>
<name>A0A073CJW2_PLAA1</name>
<reference evidence="3 4" key="1">
    <citation type="journal article" date="2014" name="Appl. Environ. Microbiol.">
        <title>Elucidation of insertion elements encoded on plasmids and in vitro construction of shuttle vectors from the toxic cyanobacterium Planktothrix.</title>
        <authorList>
            <person name="Christiansen G."/>
            <person name="Goesmann A."/>
            <person name="Kurmayer R."/>
        </authorList>
    </citation>
    <scope>NUCLEOTIDE SEQUENCE [LARGE SCALE GENOMIC DNA]</scope>
    <source>
        <strain evidence="3 4">NIVA-CYA 126/8</strain>
    </source>
</reference>
<accession>A0A073CJW2</accession>
<dbReference type="InterPro" id="IPR013216">
    <property type="entry name" value="Methyltransf_11"/>
</dbReference>
<dbReference type="SUPFAM" id="SSF53335">
    <property type="entry name" value="S-adenosyl-L-methionine-dependent methyltransferases"/>
    <property type="match status" value="1"/>
</dbReference>
<gene>
    <name evidence="3" type="primary">chiG</name>
    <name evidence="3" type="ORF">A19Y_3854</name>
</gene>
<evidence type="ECO:0000259" key="2">
    <source>
        <dbReference type="Pfam" id="PF08241"/>
    </source>
</evidence>
<dbReference type="STRING" id="388467.A19Y_3854"/>
<dbReference type="AlphaFoldDB" id="A0A073CJW2"/>
<evidence type="ECO:0000313" key="4">
    <source>
        <dbReference type="Proteomes" id="UP000027395"/>
    </source>
</evidence>
<dbReference type="PANTHER" id="PTHR44068">
    <property type="entry name" value="ZGC:194242"/>
    <property type="match status" value="1"/>
</dbReference>
<dbReference type="InterPro" id="IPR050447">
    <property type="entry name" value="Erg6_SMT_methyltransf"/>
</dbReference>
<dbReference type="EMBL" id="CM002803">
    <property type="protein sequence ID" value="KEI68589.1"/>
    <property type="molecule type" value="Genomic_DNA"/>
</dbReference>
<dbReference type="Proteomes" id="UP000027395">
    <property type="component" value="Chromosome"/>
</dbReference>
<dbReference type="eggNOG" id="COG2226">
    <property type="taxonomic scope" value="Bacteria"/>
</dbReference>
<dbReference type="GO" id="GO:0008757">
    <property type="term" value="F:S-adenosylmethionine-dependent methyltransferase activity"/>
    <property type="evidence" value="ECO:0007669"/>
    <property type="project" value="InterPro"/>
</dbReference>
<dbReference type="GO" id="GO:0032259">
    <property type="term" value="P:methylation"/>
    <property type="evidence" value="ECO:0007669"/>
    <property type="project" value="UniProtKB-KW"/>
</dbReference>
<keyword evidence="1 3" id="KW-0808">Transferase</keyword>
<dbReference type="HOGENOM" id="CLU_1056197_0_0_3"/>
<dbReference type="PATRIC" id="fig|388467.6.peg.3801"/>
<keyword evidence="4" id="KW-1185">Reference proteome</keyword>
<feature type="domain" description="Methyltransferase type 11" evidence="2">
    <location>
        <begin position="82"/>
        <end position="175"/>
    </location>
</feature>
<evidence type="ECO:0000313" key="3">
    <source>
        <dbReference type="EMBL" id="KEI68589.1"/>
    </source>
</evidence>
<proteinExistence type="predicted"/>